<dbReference type="EMBL" id="JACEIK010001499">
    <property type="protein sequence ID" value="MCD7469868.1"/>
    <property type="molecule type" value="Genomic_DNA"/>
</dbReference>
<sequence length="71" mass="7744">PLRSSSSMLRSHREGLLEIGAHLHITSTWHEGHRGGPAPCHGPIAKALCPLSLFFQNLTLAHTSANFFCAR</sequence>
<proteinExistence type="predicted"/>
<name>A0ABS8TF99_DATST</name>
<organism evidence="1 2">
    <name type="scientific">Datura stramonium</name>
    <name type="common">Jimsonweed</name>
    <name type="synonym">Common thornapple</name>
    <dbReference type="NCBI Taxonomy" id="4076"/>
    <lineage>
        <taxon>Eukaryota</taxon>
        <taxon>Viridiplantae</taxon>
        <taxon>Streptophyta</taxon>
        <taxon>Embryophyta</taxon>
        <taxon>Tracheophyta</taxon>
        <taxon>Spermatophyta</taxon>
        <taxon>Magnoliopsida</taxon>
        <taxon>eudicotyledons</taxon>
        <taxon>Gunneridae</taxon>
        <taxon>Pentapetalae</taxon>
        <taxon>asterids</taxon>
        <taxon>lamiids</taxon>
        <taxon>Solanales</taxon>
        <taxon>Solanaceae</taxon>
        <taxon>Solanoideae</taxon>
        <taxon>Datureae</taxon>
        <taxon>Datura</taxon>
    </lineage>
</organism>
<evidence type="ECO:0000313" key="1">
    <source>
        <dbReference type="EMBL" id="MCD7469868.1"/>
    </source>
</evidence>
<reference evidence="1 2" key="1">
    <citation type="journal article" date="2021" name="BMC Genomics">
        <title>Datura genome reveals duplications of psychoactive alkaloid biosynthetic genes and high mutation rate following tissue culture.</title>
        <authorList>
            <person name="Rajewski A."/>
            <person name="Carter-House D."/>
            <person name="Stajich J."/>
            <person name="Litt A."/>
        </authorList>
    </citation>
    <scope>NUCLEOTIDE SEQUENCE [LARGE SCALE GENOMIC DNA]</scope>
    <source>
        <strain evidence="1">AR-01</strain>
    </source>
</reference>
<evidence type="ECO:0000313" key="2">
    <source>
        <dbReference type="Proteomes" id="UP000823775"/>
    </source>
</evidence>
<protein>
    <submittedName>
        <fullName evidence="1">Uncharacterized protein</fullName>
    </submittedName>
</protein>
<dbReference type="Proteomes" id="UP000823775">
    <property type="component" value="Unassembled WGS sequence"/>
</dbReference>
<accession>A0ABS8TF99</accession>
<feature type="non-terminal residue" evidence="1">
    <location>
        <position position="71"/>
    </location>
</feature>
<keyword evidence="2" id="KW-1185">Reference proteome</keyword>
<comment type="caution">
    <text evidence="1">The sequence shown here is derived from an EMBL/GenBank/DDBJ whole genome shotgun (WGS) entry which is preliminary data.</text>
</comment>
<gene>
    <name evidence="1" type="ORF">HAX54_009184</name>
</gene>
<feature type="non-terminal residue" evidence="1">
    <location>
        <position position="1"/>
    </location>
</feature>